<evidence type="ECO:0000313" key="1">
    <source>
        <dbReference type="EMBL" id="CDW36803.1"/>
    </source>
</evidence>
<accession>A0A0K2UEZ4</accession>
<dbReference type="EMBL" id="HACA01019442">
    <property type="protein sequence ID" value="CDW36803.1"/>
    <property type="molecule type" value="Transcribed_RNA"/>
</dbReference>
<protein>
    <submittedName>
        <fullName evidence="1">Uncharacterized protein</fullName>
    </submittedName>
</protein>
<name>A0A0K2UEZ4_LEPSM</name>
<dbReference type="AlphaFoldDB" id="A0A0K2UEZ4"/>
<proteinExistence type="predicted"/>
<organism evidence="1">
    <name type="scientific">Lepeophtheirus salmonis</name>
    <name type="common">Salmon louse</name>
    <name type="synonym">Caligus salmonis</name>
    <dbReference type="NCBI Taxonomy" id="72036"/>
    <lineage>
        <taxon>Eukaryota</taxon>
        <taxon>Metazoa</taxon>
        <taxon>Ecdysozoa</taxon>
        <taxon>Arthropoda</taxon>
        <taxon>Crustacea</taxon>
        <taxon>Multicrustacea</taxon>
        <taxon>Hexanauplia</taxon>
        <taxon>Copepoda</taxon>
        <taxon>Siphonostomatoida</taxon>
        <taxon>Caligidae</taxon>
        <taxon>Lepeophtheirus</taxon>
    </lineage>
</organism>
<reference evidence="1" key="1">
    <citation type="submission" date="2014-05" db="EMBL/GenBank/DDBJ databases">
        <authorList>
            <person name="Chronopoulou M."/>
        </authorList>
    </citation>
    <scope>NUCLEOTIDE SEQUENCE</scope>
    <source>
        <tissue evidence="1">Whole organism</tissue>
    </source>
</reference>
<sequence length="49" mass="5681">MSRWAEQFNDIQQHLEFELLNEESVLSVEEHGDKLAGDTPIRQVAELID</sequence>